<gene>
    <name evidence="2" type="ORF">LIPSTDRAFT_75439</name>
</gene>
<proteinExistence type="predicted"/>
<sequence>MLASSPLRRDVLLRRATTRFSASAASTSSASSAESSCSSNNKSSFCEKPVGSPTLPIALAVAYVIWAAHSGNEKC</sequence>
<feature type="region of interest" description="Disordered" evidence="1">
    <location>
        <begin position="19"/>
        <end position="47"/>
    </location>
</feature>
<evidence type="ECO:0000256" key="1">
    <source>
        <dbReference type="SAM" id="MobiDB-lite"/>
    </source>
</evidence>
<accession>A0A1E3PWL0</accession>
<name>A0A1E3PWL0_LIPST</name>
<keyword evidence="3" id="KW-1185">Reference proteome</keyword>
<organism evidence="2 3">
    <name type="scientific">Lipomyces starkeyi NRRL Y-11557</name>
    <dbReference type="NCBI Taxonomy" id="675824"/>
    <lineage>
        <taxon>Eukaryota</taxon>
        <taxon>Fungi</taxon>
        <taxon>Dikarya</taxon>
        <taxon>Ascomycota</taxon>
        <taxon>Saccharomycotina</taxon>
        <taxon>Lipomycetes</taxon>
        <taxon>Lipomycetales</taxon>
        <taxon>Lipomycetaceae</taxon>
        <taxon>Lipomyces</taxon>
    </lineage>
</organism>
<evidence type="ECO:0000313" key="3">
    <source>
        <dbReference type="Proteomes" id="UP000094385"/>
    </source>
</evidence>
<dbReference type="EMBL" id="KV454302">
    <property type="protein sequence ID" value="ODQ69806.1"/>
    <property type="molecule type" value="Genomic_DNA"/>
</dbReference>
<evidence type="ECO:0000313" key="2">
    <source>
        <dbReference type="EMBL" id="ODQ69806.1"/>
    </source>
</evidence>
<dbReference type="AlphaFoldDB" id="A0A1E3PWL0"/>
<dbReference type="Proteomes" id="UP000094385">
    <property type="component" value="Unassembled WGS sequence"/>
</dbReference>
<reference evidence="2 3" key="1">
    <citation type="journal article" date="2016" name="Proc. Natl. Acad. Sci. U.S.A.">
        <title>Comparative genomics of biotechnologically important yeasts.</title>
        <authorList>
            <person name="Riley R."/>
            <person name="Haridas S."/>
            <person name="Wolfe K.H."/>
            <person name="Lopes M.R."/>
            <person name="Hittinger C.T."/>
            <person name="Goeker M."/>
            <person name="Salamov A.A."/>
            <person name="Wisecaver J.H."/>
            <person name="Long T.M."/>
            <person name="Calvey C.H."/>
            <person name="Aerts A.L."/>
            <person name="Barry K.W."/>
            <person name="Choi C."/>
            <person name="Clum A."/>
            <person name="Coughlan A.Y."/>
            <person name="Deshpande S."/>
            <person name="Douglass A.P."/>
            <person name="Hanson S.J."/>
            <person name="Klenk H.-P."/>
            <person name="LaButti K.M."/>
            <person name="Lapidus A."/>
            <person name="Lindquist E.A."/>
            <person name="Lipzen A.M."/>
            <person name="Meier-Kolthoff J.P."/>
            <person name="Ohm R.A."/>
            <person name="Otillar R.P."/>
            <person name="Pangilinan J.L."/>
            <person name="Peng Y."/>
            <person name="Rokas A."/>
            <person name="Rosa C.A."/>
            <person name="Scheuner C."/>
            <person name="Sibirny A.A."/>
            <person name="Slot J.C."/>
            <person name="Stielow J.B."/>
            <person name="Sun H."/>
            <person name="Kurtzman C.P."/>
            <person name="Blackwell M."/>
            <person name="Grigoriev I.V."/>
            <person name="Jeffries T.W."/>
        </authorList>
    </citation>
    <scope>NUCLEOTIDE SEQUENCE [LARGE SCALE GENOMIC DNA]</scope>
    <source>
        <strain evidence="2 3">NRRL Y-11557</strain>
    </source>
</reference>
<protein>
    <submittedName>
        <fullName evidence="2">Uncharacterized protein</fullName>
    </submittedName>
</protein>